<gene>
    <name evidence="2" type="ORF">Syun_007454</name>
</gene>
<feature type="region of interest" description="Disordered" evidence="1">
    <location>
        <begin position="103"/>
        <end position="122"/>
    </location>
</feature>
<evidence type="ECO:0000313" key="2">
    <source>
        <dbReference type="EMBL" id="KAK9161113.1"/>
    </source>
</evidence>
<evidence type="ECO:0000313" key="3">
    <source>
        <dbReference type="Proteomes" id="UP001420932"/>
    </source>
</evidence>
<dbReference type="EMBL" id="JBBNAF010000003">
    <property type="protein sequence ID" value="KAK9161113.1"/>
    <property type="molecule type" value="Genomic_DNA"/>
</dbReference>
<dbReference type="AlphaFoldDB" id="A0AAP0KYI6"/>
<proteinExistence type="predicted"/>
<sequence length="212" mass="23303">MLTRRPVIGGDDVYTSRGTQRLVQITSVTRLSVTMPRGSIGRSIISIGDYLRTYRAGGGGGSKSEIGSLDWKRINDALDKHLQKASPSTSRRLNDKDKLAMASTPSCAFDNPPETSPVQPGPTVAEEAQVQVELVIPTLCMDRYIHVMKYAGGAANTNTDQAYYVIHNFLDDISEHSTRGIGEGYGWRELWEHTHRSTSRIISIVIVSAKVI</sequence>
<protein>
    <submittedName>
        <fullName evidence="2">Uncharacterized protein</fullName>
    </submittedName>
</protein>
<keyword evidence="3" id="KW-1185">Reference proteome</keyword>
<accession>A0AAP0KYI6</accession>
<comment type="caution">
    <text evidence="2">The sequence shown here is derived from an EMBL/GenBank/DDBJ whole genome shotgun (WGS) entry which is preliminary data.</text>
</comment>
<organism evidence="2 3">
    <name type="scientific">Stephania yunnanensis</name>
    <dbReference type="NCBI Taxonomy" id="152371"/>
    <lineage>
        <taxon>Eukaryota</taxon>
        <taxon>Viridiplantae</taxon>
        <taxon>Streptophyta</taxon>
        <taxon>Embryophyta</taxon>
        <taxon>Tracheophyta</taxon>
        <taxon>Spermatophyta</taxon>
        <taxon>Magnoliopsida</taxon>
        <taxon>Ranunculales</taxon>
        <taxon>Menispermaceae</taxon>
        <taxon>Menispermoideae</taxon>
        <taxon>Cissampelideae</taxon>
        <taxon>Stephania</taxon>
    </lineage>
</organism>
<name>A0AAP0KYI6_9MAGN</name>
<evidence type="ECO:0000256" key="1">
    <source>
        <dbReference type="SAM" id="MobiDB-lite"/>
    </source>
</evidence>
<dbReference type="Proteomes" id="UP001420932">
    <property type="component" value="Unassembled WGS sequence"/>
</dbReference>
<reference evidence="2 3" key="1">
    <citation type="submission" date="2024-01" db="EMBL/GenBank/DDBJ databases">
        <title>Genome assemblies of Stephania.</title>
        <authorList>
            <person name="Yang L."/>
        </authorList>
    </citation>
    <scope>NUCLEOTIDE SEQUENCE [LARGE SCALE GENOMIC DNA]</scope>
    <source>
        <strain evidence="2">YNDBR</strain>
        <tissue evidence="2">Leaf</tissue>
    </source>
</reference>